<dbReference type="EMBL" id="HACG01031237">
    <property type="protein sequence ID" value="CEK78102.1"/>
    <property type="molecule type" value="Transcribed_RNA"/>
</dbReference>
<dbReference type="AlphaFoldDB" id="A0A0B7ABR3"/>
<dbReference type="PANTHER" id="PTHR34561">
    <property type="entry name" value="NADH DEHYDROGENASE [UBIQUINONE] 1 ALPHA SUBCOMPLEX ASSEMBLY FACTOR 8"/>
    <property type="match status" value="1"/>
</dbReference>
<dbReference type="GO" id="GO:0005739">
    <property type="term" value="C:mitochondrion"/>
    <property type="evidence" value="ECO:0007669"/>
    <property type="project" value="InterPro"/>
</dbReference>
<name>A0A0B7ABR3_9EUPU</name>
<organism evidence="1">
    <name type="scientific">Arion vulgaris</name>
    <dbReference type="NCBI Taxonomy" id="1028688"/>
    <lineage>
        <taxon>Eukaryota</taxon>
        <taxon>Metazoa</taxon>
        <taxon>Spiralia</taxon>
        <taxon>Lophotrochozoa</taxon>
        <taxon>Mollusca</taxon>
        <taxon>Gastropoda</taxon>
        <taxon>Heterobranchia</taxon>
        <taxon>Euthyneura</taxon>
        <taxon>Panpulmonata</taxon>
        <taxon>Eupulmonata</taxon>
        <taxon>Stylommatophora</taxon>
        <taxon>Helicina</taxon>
        <taxon>Arionoidea</taxon>
        <taxon>Arionidae</taxon>
        <taxon>Arion</taxon>
    </lineage>
</organism>
<accession>A0A0B7ABR3</accession>
<evidence type="ECO:0008006" key="3">
    <source>
        <dbReference type="Google" id="ProtNLM"/>
    </source>
</evidence>
<protein>
    <recommendedName>
        <fullName evidence="3">IMS import disulfide relay-system CHCH-CHCH-like Cx9C domain-containing protein</fullName>
    </recommendedName>
</protein>
<evidence type="ECO:0000313" key="2">
    <source>
        <dbReference type="EMBL" id="CEK78105.1"/>
    </source>
</evidence>
<dbReference type="Gene3D" id="1.10.287.2900">
    <property type="match status" value="1"/>
</dbReference>
<evidence type="ECO:0000313" key="1">
    <source>
        <dbReference type="EMBL" id="CEK78102.1"/>
    </source>
</evidence>
<proteinExistence type="predicted"/>
<sequence length="69" mass="7877">MKSVTNARQRMLHYPEALAKCATQATAYGKCVTVKENIRKSDCIKEFEALKDCIKNTHNYLFNLIVLAK</sequence>
<dbReference type="PANTHER" id="PTHR34561:SF1">
    <property type="entry name" value="NADH DEHYDROGENASE [UBIQUINONE] 1 ALPHA SUBCOMPLEX ASSEMBLY FACTOR 8"/>
    <property type="match status" value="1"/>
</dbReference>
<reference evidence="1" key="1">
    <citation type="submission" date="2014-12" db="EMBL/GenBank/DDBJ databases">
        <title>Insight into the proteome of Arion vulgaris.</title>
        <authorList>
            <person name="Aradska J."/>
            <person name="Bulat T."/>
            <person name="Smidak R."/>
            <person name="Sarate P."/>
            <person name="Gangsoo J."/>
            <person name="Sialana F."/>
            <person name="Bilban M."/>
            <person name="Lubec G."/>
        </authorList>
    </citation>
    <scope>NUCLEOTIDE SEQUENCE</scope>
    <source>
        <tissue evidence="1">Skin</tissue>
    </source>
</reference>
<dbReference type="GO" id="GO:0032981">
    <property type="term" value="P:mitochondrial respiratory chain complex I assembly"/>
    <property type="evidence" value="ECO:0007669"/>
    <property type="project" value="InterPro"/>
</dbReference>
<gene>
    <name evidence="1" type="primary">ORF108295</name>
    <name evidence="2" type="synonym">ORF108305</name>
</gene>
<dbReference type="EMBL" id="HACG01031240">
    <property type="protein sequence ID" value="CEK78105.1"/>
    <property type="molecule type" value="Transcribed_RNA"/>
</dbReference>
<dbReference type="InterPro" id="IPR034595">
    <property type="entry name" value="NDUFAF8"/>
</dbReference>